<dbReference type="EMBL" id="CP072753">
    <property type="protein sequence ID" value="QUC16491.1"/>
    <property type="molecule type" value="Genomic_DNA"/>
</dbReference>
<keyword evidence="2" id="KW-1185">Reference proteome</keyword>
<dbReference type="GeneID" id="66061510"/>
<name>A0A8E5MEL5_USTVR</name>
<evidence type="ECO:0000313" key="2">
    <source>
        <dbReference type="Proteomes" id="UP000027002"/>
    </source>
</evidence>
<dbReference type="AlphaFoldDB" id="A0A8E5MEL5"/>
<organism evidence="1 2">
    <name type="scientific">Ustilaginoidea virens</name>
    <name type="common">Rice false smut fungus</name>
    <name type="synonym">Villosiclava virens</name>
    <dbReference type="NCBI Taxonomy" id="1159556"/>
    <lineage>
        <taxon>Eukaryota</taxon>
        <taxon>Fungi</taxon>
        <taxon>Dikarya</taxon>
        <taxon>Ascomycota</taxon>
        <taxon>Pezizomycotina</taxon>
        <taxon>Sordariomycetes</taxon>
        <taxon>Hypocreomycetidae</taxon>
        <taxon>Hypocreales</taxon>
        <taxon>Clavicipitaceae</taxon>
        <taxon>Ustilaginoidea</taxon>
    </lineage>
</organism>
<proteinExistence type="predicted"/>
<accession>A0A8E5MEL5</accession>
<gene>
    <name evidence="1" type="ORF">UV8b_00732</name>
</gene>
<dbReference type="KEGG" id="uvi:66061510"/>
<reference evidence="1" key="1">
    <citation type="submission" date="2020-03" db="EMBL/GenBank/DDBJ databases">
        <title>A mixture of massive structural variations and highly conserved coding sequences in Ustilaginoidea virens genome.</title>
        <authorList>
            <person name="Zhang K."/>
            <person name="Zhao Z."/>
            <person name="Zhang Z."/>
            <person name="Li Y."/>
            <person name="Hsiang T."/>
            <person name="Sun W."/>
        </authorList>
    </citation>
    <scope>NUCLEOTIDE SEQUENCE</scope>
    <source>
        <strain evidence="1">UV-8b</strain>
    </source>
</reference>
<evidence type="ECO:0000313" key="1">
    <source>
        <dbReference type="EMBL" id="QUC16491.1"/>
    </source>
</evidence>
<protein>
    <submittedName>
        <fullName evidence="1">Uncharacterized protein</fullName>
    </submittedName>
</protein>
<sequence>MQHLSTVTCISATAALYTSILPYSVSPVRSQHSRITTLHDPSSSLPPRPVKVTKIRLMRIVICRMSRPATLTCSTPPLVDNSSDQGNFC</sequence>
<dbReference type="RefSeq" id="XP_042994164.1">
    <property type="nucleotide sequence ID" value="XM_043138230.1"/>
</dbReference>
<dbReference type="Proteomes" id="UP000027002">
    <property type="component" value="Chromosome 1"/>
</dbReference>